<dbReference type="Proteomes" id="UP001187415">
    <property type="component" value="Unassembled WGS sequence"/>
</dbReference>
<evidence type="ECO:0000313" key="2">
    <source>
        <dbReference type="EMBL" id="KAK2846537.1"/>
    </source>
</evidence>
<keyword evidence="3" id="KW-1185">Reference proteome</keyword>
<feature type="region of interest" description="Disordered" evidence="1">
    <location>
        <begin position="42"/>
        <end position="97"/>
    </location>
</feature>
<comment type="caution">
    <text evidence="2">The sequence shown here is derived from an EMBL/GenBank/DDBJ whole genome shotgun (WGS) entry which is preliminary data.</text>
</comment>
<feature type="compositionally biased region" description="Low complexity" evidence="1">
    <location>
        <begin position="62"/>
        <end position="79"/>
    </location>
</feature>
<dbReference type="EMBL" id="JAUPFM010000007">
    <property type="protein sequence ID" value="KAK2846537.1"/>
    <property type="molecule type" value="Genomic_DNA"/>
</dbReference>
<dbReference type="AlphaFoldDB" id="A0AA88SXJ3"/>
<accession>A0AA88SXJ3</accession>
<reference evidence="2" key="1">
    <citation type="submission" date="2023-07" db="EMBL/GenBank/DDBJ databases">
        <title>Chromosome-level Genome Assembly of Striped Snakehead (Channa striata).</title>
        <authorList>
            <person name="Liu H."/>
        </authorList>
    </citation>
    <scope>NUCLEOTIDE SEQUENCE</scope>
    <source>
        <strain evidence="2">Gz</strain>
        <tissue evidence="2">Muscle</tissue>
    </source>
</reference>
<protein>
    <submittedName>
        <fullName evidence="2">Uncharacterized protein</fullName>
    </submittedName>
</protein>
<evidence type="ECO:0000313" key="3">
    <source>
        <dbReference type="Proteomes" id="UP001187415"/>
    </source>
</evidence>
<evidence type="ECO:0000256" key="1">
    <source>
        <dbReference type="SAM" id="MobiDB-lite"/>
    </source>
</evidence>
<organism evidence="2 3">
    <name type="scientific">Channa striata</name>
    <name type="common">Snakehead murrel</name>
    <name type="synonym">Ophicephalus striatus</name>
    <dbReference type="NCBI Taxonomy" id="64152"/>
    <lineage>
        <taxon>Eukaryota</taxon>
        <taxon>Metazoa</taxon>
        <taxon>Chordata</taxon>
        <taxon>Craniata</taxon>
        <taxon>Vertebrata</taxon>
        <taxon>Euteleostomi</taxon>
        <taxon>Actinopterygii</taxon>
        <taxon>Neopterygii</taxon>
        <taxon>Teleostei</taxon>
        <taxon>Neoteleostei</taxon>
        <taxon>Acanthomorphata</taxon>
        <taxon>Anabantaria</taxon>
        <taxon>Anabantiformes</taxon>
        <taxon>Channoidei</taxon>
        <taxon>Channidae</taxon>
        <taxon>Channa</taxon>
    </lineage>
</organism>
<proteinExistence type="predicted"/>
<sequence length="124" mass="13210">MLGYSRCTTQTSHRYSFLLCSWPALHRSGWDTLTCERTTLSPGTGGATVAPLQQPRFKEDQPVTVPPSSSDGSPGSLVGTSNQADWQIPNDVGVNTANENPVSSAYHLSLHAFGNGFTRTDGGV</sequence>
<gene>
    <name evidence="2" type="ORF">Q5P01_009536</name>
</gene>
<name>A0AA88SXJ3_CHASR</name>